<reference evidence="3" key="1">
    <citation type="submission" date="2022-10" db="EMBL/GenBank/DDBJ databases">
        <authorList>
            <person name="Chen Y."/>
            <person name="Dougan E. K."/>
            <person name="Chan C."/>
            <person name="Rhodes N."/>
            <person name="Thang M."/>
        </authorList>
    </citation>
    <scope>NUCLEOTIDE SEQUENCE</scope>
</reference>
<keyword evidence="1" id="KW-0175">Coiled coil</keyword>
<keyword evidence="5" id="KW-1185">Reference proteome</keyword>
<dbReference type="OrthoDB" id="493343at2759"/>
<feature type="compositionally biased region" description="Basic and acidic residues" evidence="2">
    <location>
        <begin position="1139"/>
        <end position="1151"/>
    </location>
</feature>
<gene>
    <name evidence="3" type="ORF">C1SCF055_LOCUS12511</name>
</gene>
<feature type="region of interest" description="Disordered" evidence="2">
    <location>
        <begin position="1362"/>
        <end position="1399"/>
    </location>
</feature>
<evidence type="ECO:0000313" key="5">
    <source>
        <dbReference type="Proteomes" id="UP001152797"/>
    </source>
</evidence>
<feature type="region of interest" description="Disordered" evidence="2">
    <location>
        <begin position="728"/>
        <end position="755"/>
    </location>
</feature>
<evidence type="ECO:0000313" key="3">
    <source>
        <dbReference type="EMBL" id="CAI3985022.1"/>
    </source>
</evidence>
<feature type="compositionally biased region" description="Low complexity" evidence="2">
    <location>
        <begin position="1160"/>
        <end position="1172"/>
    </location>
</feature>
<sequence length="3149" mass="346835">KELEIAKLRSQKRQLQQGLRRAHDKIAKQQENWTKEVEVLRYATLLTDHVYMATTDGGANEQLARRLIAAEIMDCPNIYYFQQDCLEHAPHLVVMSSLLLVDEFLEGFTNWKYWSSLAMFSHTCRDQARSLYESYSNKFGAKRAKEAVKTLFPRPVSQRWGRIQELEDRIINAGFSELAACVSEVLTRKWVDANELSGSLMACKAEAWSGAVSVTATIRHAKVTAASGSAKPAGEGDDTSKKRQKQKQPANPNELSIEETKEFTIKMGKWRARTLEAIGDQMWGMVIAVMNRTRSPLIHISNVLKQKHSLQTCVEKGGPLAQLVYGKAALILEEFSDTLRSLRISSQWNAVIPETVSDDDRRFLCVVAGRMLLHNASGFERRVVWPLTQFPMKLLLLVRAPADVFCIVRRRVAEEIIGTDDKELEINAKKIKHRFRKSLRIAASDGVLPSRLFWLVKGIGIMMKSDVRENERLNKMQGLVAERCPSASVDLQSSRLQLKYLLGESGEGAGHAASHRWSQFRPVAEKVRQLCLQSWEGLIDVQSEPTRFAPSTKATNCVAPTRALYLNSVMNPHVHCHSVSHAWAASYNMIVHRTLLERKQSETALGSLFPTVISIATRLKGERSSTFRFFVSAELVRRKHRLLEVQWDRASNRIQWSCLKGFKALLILIKEEFDRVRQGHVIAIMHAEVKSFGTLDGSVNCATLGKVQNIVKLEPPCTNLIEKCGHEAKDAHEKSSHTDIPKSTPPKSASVSSEGQEVQQMGLNLLVQEAELDEQNGEHEHENIEQGDAVEDDFQHYLAKGLDTCQIQYEDDEMLSNLAERKFKGQTSEDLVNSYEKAVAIQTIEKTGIDSVEQQAAIEHVQQSSMIDPLGAAFEVALATAQGVDSVSEEARAKLSVDTGFEDLLLPAHLDVDKRSSNQHGCRQSTEGACECWRIQGNVERGIEIGSASESKTGWCRQPVIVIVVIFIRSAAVSFATEASRKLSFARLLRTDKAVFVLFYMDVLSPQFGCRRQIAVECDQGGGGDGGDDSLPLRGQIQDSVPTIEDSTVGNGDRESGGGGGGGDSGEAAEANGSRASVHAEADLGSAVIPPTSSENKRPSPSDGFTTPSPKRRCADLDLALQMQLDARITGTTRSIGIGDHHSSHGPEPEHLGLNSTQNAASSSSSRPSLRRSAPLTAETFELMMASRLAASPPNWRDGCGSSLQATGTVTAAWLRLTGMACHELAFELKSKLGGGGLICMYFRDWDNYRKALSVVHTLQRFKIYSDMKTFWNRHVDFIGTEMEPSAVIAAMHSLTLLITGNMQKFYCPEEIGVVLLHVPKAEVTSAGERLPAWSFKHFEHDAGRMNLLNFPMAESSVAKKLANREGSGATSSGIKQEVGSAPATPAEPMSASKTSGKRGIHWTSEMTELWTDAGLCSAKKQRTETETDEKMAGENVIDEPEAPEGLGGPGSRVNATSASEVKIKKSDKKSSFTPFSDDEKKCFRTAGLFLQFLFEGRVCLRGKDLRLWSAARPEIQATYVAAMDFVRAPALAGTGPGSGSKDGGQAERKLSALELAKVLCKSFVSPPVHQLVMGDDEAGALKRVATVMSTEYSTTALPLKSFLTSAMKMPVMMHDSIVQCVKRFLNSDCKRMEIVDMICKIQSDLEQGLPFKWVSLAVDVAELFAGQSSFAEGTQEVFGSAEILEKFMSLRMQYLLHIVSSAVTSACEFVLTDATKEQLDFFSLLPQKLKGHKDFLTSFDNILSSRDWGVKWAEVLQQSASETDVVKHVKRLTPAMQVQGGQGEVSGKGAGANDERASLLESLRAISKVAEGQKPCAKAKTLKPDEEAGNQKGAAVAAPAEVEVRGEAGDGEDKKKEKESEKDQSMVTLNSFNDFMSEDHQKRAEDELKSFGLKKAGALFFKKLETSLNLCLLDILPELTRGESSVKINVKAMNSKSAKQDGLQVSLSAPGDMCLPQIHYLTTTHSKGATLCTKAFGVDFWMEPLKDHLNATMCIPGWAARPVSRADQAFFELKSIDCTVLLHKTGESDLDFSATYLNVPQDSHPLVAKVLSNGTPHLVVKLTVQCMCPLDNIDAKLDEDLKSQRKIAEKQEEGTGEDEEVVGKQEKQLFETLGMDIPGSKAESIEVLQTLLKQEEKIEELVTKAKESVQKPQFVSLTRLQGDDDKMKSNRTKLMQQALQEAQKNINKPAAEEHTIQFGFQAACSEAERQGTVPKAKEKAKKTKNALVKDVLQMAKHMLRLPCTVQIRSQDLGGRQIQVLLLSLACFAGAQASKLDTLLMKDTCAVILRSEEARLLCNLETCQNPDMKHFVFMPFQCRTLTTGHEIYVAVHHDEPDFAGNCTAGVDGDHVYKVIGKFRFISNRRLETEKLLAAGASSPCGLPADQQHFTNLKADLGIKKENKTHIVWELQWVCTYQTPVCISSATPVLESNASAPASYSSVRPGVQDQFGPRWVWLKLDGDLKTLLCSQAETVELAKRSGPSIPQIVVHPPPIPPGDDADKPATTAKSEVAEDADMQEVPLSQKSETSFTAALEAEINSEYPDFAEAAAAVEQSEPVETAEAPTIPAAMGTLAQASDQQAVPEVLQTMLDETLKDPDAVPQESMPCPKKQKTTVGEEGQHAADASVPDAVPQVGSASEVLPHPELPSTLPDSFKVNPGRNRQVVTSMAESFLFEEDCCDIILAEDGEDKVVDILEAMRNDSVSTAFSGIEACGTSMNMMRAAFCKRLGIPFEPLAVTFQIEWNRECVAELLPECKAHNTCLFNNIASFFVEDLKETIDYLIQHPQMAIEVLSPLLAEKKAMKGTAWCVVHEKECKVVPCRRHLAGTSCRPWSKKGAGLGAHDPEVLFTLAWVGLMLLLENTEITSENVLTPGSGSSSSTAAVTSDEPAEVMDCGLGSLLLRLLGPLYHMEKVVLSPYMVGDPFNREREFIKMVHKKKAAAVISPLSRIFFMHLPEMKGKGVVENELEMEYQWACQRPTSRAKELGDELAGDTMDFEAALNTMEFNFLQEYRRGWPEAAYQLNQDPGSGHGHHSKNEFEMFTLIHNLGLVWSDHVGRWLSPTEALACQHFPVVPYLHSPDLKLTSFHFDRQGRSGRHIGPQVGNSMHCGVMGLLQLHSLSEVLHPRIPDLFKNIRLVRSAIREEHKRKL</sequence>
<evidence type="ECO:0000313" key="4">
    <source>
        <dbReference type="EMBL" id="CAL4772334.1"/>
    </source>
</evidence>
<evidence type="ECO:0000256" key="1">
    <source>
        <dbReference type="SAM" id="Coils"/>
    </source>
</evidence>
<feature type="compositionally biased region" description="Polar residues" evidence="2">
    <location>
        <begin position="745"/>
        <end position="755"/>
    </location>
</feature>
<evidence type="ECO:0000256" key="2">
    <source>
        <dbReference type="SAM" id="MobiDB-lite"/>
    </source>
</evidence>
<dbReference type="Proteomes" id="UP001152797">
    <property type="component" value="Unassembled WGS sequence"/>
</dbReference>
<feature type="region of interest" description="Disordered" evidence="2">
    <location>
        <begin position="1134"/>
        <end position="1172"/>
    </location>
</feature>
<feature type="region of interest" description="Disordered" evidence="2">
    <location>
        <begin position="224"/>
        <end position="258"/>
    </location>
</feature>
<feature type="region of interest" description="Disordered" evidence="2">
    <location>
        <begin position="1040"/>
        <end position="1112"/>
    </location>
</feature>
<feature type="region of interest" description="Disordered" evidence="2">
    <location>
        <begin position="1820"/>
        <end position="1866"/>
    </location>
</feature>
<feature type="coiled-coil region" evidence="1">
    <location>
        <begin position="5"/>
        <end position="32"/>
    </location>
</feature>
<reference evidence="4 5" key="2">
    <citation type="submission" date="2024-05" db="EMBL/GenBank/DDBJ databases">
        <authorList>
            <person name="Chen Y."/>
            <person name="Shah S."/>
            <person name="Dougan E. K."/>
            <person name="Thang M."/>
            <person name="Chan C."/>
        </authorList>
    </citation>
    <scope>NUCLEOTIDE SEQUENCE [LARGE SCALE GENOMIC DNA]</scope>
</reference>
<comment type="caution">
    <text evidence="3">The sequence shown here is derived from an EMBL/GenBank/DDBJ whole genome shotgun (WGS) entry which is preliminary data.</text>
</comment>
<protein>
    <submittedName>
        <fullName evidence="3">Uncharacterized protein</fullName>
    </submittedName>
</protein>
<dbReference type="EMBL" id="CAMXCT010000946">
    <property type="protein sequence ID" value="CAI3985022.1"/>
    <property type="molecule type" value="Genomic_DNA"/>
</dbReference>
<feature type="compositionally biased region" description="Basic and acidic residues" evidence="2">
    <location>
        <begin position="728"/>
        <end position="740"/>
    </location>
</feature>
<feature type="non-terminal residue" evidence="3">
    <location>
        <position position="1"/>
    </location>
</feature>
<organism evidence="3">
    <name type="scientific">Cladocopium goreaui</name>
    <dbReference type="NCBI Taxonomy" id="2562237"/>
    <lineage>
        <taxon>Eukaryota</taxon>
        <taxon>Sar</taxon>
        <taxon>Alveolata</taxon>
        <taxon>Dinophyceae</taxon>
        <taxon>Suessiales</taxon>
        <taxon>Symbiodiniaceae</taxon>
        <taxon>Cladocopium</taxon>
    </lineage>
</organism>
<feature type="region of interest" description="Disordered" evidence="2">
    <location>
        <begin position="2597"/>
        <end position="2654"/>
    </location>
</feature>
<accession>A0A9P1C3X6</accession>
<feature type="compositionally biased region" description="Polar residues" evidence="2">
    <location>
        <begin position="1040"/>
        <end position="1049"/>
    </location>
</feature>
<name>A0A9P1C3X6_9DINO</name>
<feature type="compositionally biased region" description="Basic and acidic residues" evidence="2">
    <location>
        <begin position="1462"/>
        <end position="1471"/>
    </location>
</feature>
<feature type="compositionally biased region" description="Basic and acidic residues" evidence="2">
    <location>
        <begin position="1843"/>
        <end position="1865"/>
    </location>
</feature>
<feature type="compositionally biased region" description="Basic and acidic residues" evidence="2">
    <location>
        <begin position="1422"/>
        <end position="1433"/>
    </location>
</feature>
<feature type="region of interest" description="Disordered" evidence="2">
    <location>
        <begin position="1418"/>
        <end position="1475"/>
    </location>
</feature>
<feature type="region of interest" description="Disordered" evidence="2">
    <location>
        <begin position="2484"/>
        <end position="2526"/>
    </location>
</feature>
<feature type="non-terminal residue" evidence="3">
    <location>
        <position position="3149"/>
    </location>
</feature>
<proteinExistence type="predicted"/>
<dbReference type="EMBL" id="CAMXCT030000946">
    <property type="protein sequence ID" value="CAL4772334.1"/>
    <property type="molecule type" value="Genomic_DNA"/>
</dbReference>
<dbReference type="EMBL" id="CAMXCT020000946">
    <property type="protein sequence ID" value="CAL1138397.1"/>
    <property type="molecule type" value="Genomic_DNA"/>
</dbReference>